<dbReference type="PATRIC" id="fig|235272.12.peg.3147"/>
<comment type="caution">
    <text evidence="1">The sequence shown here is derived from an EMBL/GenBank/DDBJ whole genome shotgun (WGS) entry which is preliminary data.</text>
</comment>
<dbReference type="InterPro" id="IPR010260">
    <property type="entry name" value="AlpA"/>
</dbReference>
<organism evidence="1 2">
    <name type="scientific">Pseudomonas amygdali pv. dendropanacis</name>
    <dbReference type="NCBI Taxonomy" id="235272"/>
    <lineage>
        <taxon>Bacteria</taxon>
        <taxon>Pseudomonadati</taxon>
        <taxon>Pseudomonadota</taxon>
        <taxon>Gammaproteobacteria</taxon>
        <taxon>Pseudomonadales</taxon>
        <taxon>Pseudomonadaceae</taxon>
        <taxon>Pseudomonas</taxon>
        <taxon>Pseudomonas amygdali</taxon>
    </lineage>
</organism>
<name>A0A0P9P4F3_PSEA0</name>
<dbReference type="RefSeq" id="WP_011103414.1">
    <property type="nucleotide sequence ID" value="NZ_JYHG01000128.1"/>
</dbReference>
<dbReference type="EMBL" id="LJQG01000283">
    <property type="protein sequence ID" value="KPX14345.1"/>
    <property type="molecule type" value="Genomic_DNA"/>
</dbReference>
<evidence type="ECO:0000313" key="1">
    <source>
        <dbReference type="EMBL" id="KPX14345.1"/>
    </source>
</evidence>
<evidence type="ECO:0008006" key="3">
    <source>
        <dbReference type="Google" id="ProtNLM"/>
    </source>
</evidence>
<sequence length="72" mass="8167">MQIIRRKAVCKKLGGINPSTLWRLERNDPSFPASVQLSGGIVGWFEHDLDHWLESKTVKRHSTIESAAQQNP</sequence>
<proteinExistence type="predicted"/>
<evidence type="ECO:0000313" key="2">
    <source>
        <dbReference type="Proteomes" id="UP000050346"/>
    </source>
</evidence>
<dbReference type="Proteomes" id="UP000050346">
    <property type="component" value="Unassembled WGS sequence"/>
</dbReference>
<gene>
    <name evidence="1" type="ORF">ALO71_02344</name>
</gene>
<dbReference type="Pfam" id="PF05930">
    <property type="entry name" value="Phage_AlpA"/>
    <property type="match status" value="1"/>
</dbReference>
<protein>
    <recommendedName>
        <fullName evidence="3">AlpA family phage regulatory protein</fullName>
    </recommendedName>
</protein>
<reference evidence="1 2" key="1">
    <citation type="submission" date="2015-09" db="EMBL/GenBank/DDBJ databases">
        <title>Genome announcement of multiple Pseudomonas syringae strains.</title>
        <authorList>
            <person name="Thakur S."/>
            <person name="Wang P.W."/>
            <person name="Gong Y."/>
            <person name="Weir B.S."/>
            <person name="Guttman D.S."/>
        </authorList>
    </citation>
    <scope>NUCLEOTIDE SEQUENCE [LARGE SCALE GENOMIC DNA]</scope>
    <source>
        <strain evidence="1 2">ICMP9150</strain>
    </source>
</reference>
<dbReference type="GeneID" id="1182717"/>
<dbReference type="AlphaFoldDB" id="A0A0P9P4F3"/>
<accession>A0A0P9P4F3</accession>